<evidence type="ECO:0000313" key="1">
    <source>
        <dbReference type="EMBL" id="KEQ56298.1"/>
    </source>
</evidence>
<sequence>MATVCKGICVRFRATGYVGKHRYEKGQKRCPVCEIFMTYPEVRCPCCSIKLRVTPRGNNARKEIQKKRNCVWH</sequence>
<dbReference type="AlphaFoldDB" id="A0A081RM75"/>
<organism evidence="1 2">
    <name type="scientific">Marine Group I thaumarchaeote SCGC AAA799-N04</name>
    <dbReference type="NCBI Taxonomy" id="1502293"/>
    <lineage>
        <taxon>Archaea</taxon>
        <taxon>Nitrososphaerota</taxon>
        <taxon>Marine Group I</taxon>
    </lineage>
</organism>
<dbReference type="EMBL" id="JOKN01000023">
    <property type="protein sequence ID" value="KEQ56298.1"/>
    <property type="molecule type" value="Genomic_DNA"/>
</dbReference>
<keyword evidence="2" id="KW-1185">Reference proteome</keyword>
<proteinExistence type="predicted"/>
<evidence type="ECO:0000313" key="2">
    <source>
        <dbReference type="Proteomes" id="UP000028059"/>
    </source>
</evidence>
<reference evidence="1 2" key="1">
    <citation type="submission" date="2014-06" db="EMBL/GenBank/DDBJ databases">
        <authorList>
            <person name="Ngugi D.K."/>
            <person name="Blom J."/>
            <person name="Alam I."/>
            <person name="Rashid M."/>
            <person name="Ba Alawi W."/>
            <person name="Zhang G."/>
            <person name="Hikmawan T."/>
            <person name="Guan Y."/>
            <person name="Antunes A."/>
            <person name="Siam R."/>
            <person name="ElDorry H."/>
            <person name="Bajic V."/>
            <person name="Stingl U."/>
        </authorList>
    </citation>
    <scope>NUCLEOTIDE SEQUENCE [LARGE SCALE GENOMIC DNA]</scope>
    <source>
        <strain evidence="1">SCGC AAA799-N04</strain>
    </source>
</reference>
<dbReference type="Proteomes" id="UP000028059">
    <property type="component" value="Unassembled WGS sequence"/>
</dbReference>
<protein>
    <submittedName>
        <fullName evidence="1">Uncharacterized protein</fullName>
    </submittedName>
</protein>
<name>A0A081RM75_9ARCH</name>
<gene>
    <name evidence="1" type="ORF">AAA799N04_01263</name>
</gene>
<comment type="caution">
    <text evidence="1">The sequence shown here is derived from an EMBL/GenBank/DDBJ whole genome shotgun (WGS) entry which is preliminary data.</text>
</comment>
<accession>A0A081RM75</accession>